<name>C4VAZ6_VAIC1</name>
<dbReference type="HOGENOM" id="CLU_1448113_0_0_1"/>
<sequence length="187" mass="21868">MIPIFFFTLIKSEITTGFVIENGKQLLELKLDKKLVAIHKSFLLEKQKNSDEFVTIKKMNNHTRFIRNKDEYESYKEELIEKNEKLANSDNLDEDSDSDPEFEEIYVDINNISKQKGKIYGVSVEYFDKKDKKIKVYSRPFTYSAKEKQWVLGDVPIDDKESSKWWTYGGIALLCVCAIGIFAYFLS</sequence>
<keyword evidence="1" id="KW-1133">Transmembrane helix</keyword>
<evidence type="ECO:0000313" key="2">
    <source>
        <dbReference type="EMBL" id="EEQ81604.1"/>
    </source>
</evidence>
<dbReference type="Proteomes" id="UP000009082">
    <property type="component" value="Unassembled WGS sequence"/>
</dbReference>
<keyword evidence="1" id="KW-0472">Membrane</keyword>
<dbReference type="KEGG" id="nce:NCER_101905"/>
<dbReference type="VEuPathDB" id="MicrosporidiaDB:NCER_101905"/>
<protein>
    <submittedName>
        <fullName evidence="2">Uncharacterized protein</fullName>
    </submittedName>
</protein>
<proteinExistence type="predicted"/>
<organism evidence="2 3">
    <name type="scientific">Vairimorpha ceranae (strain BRL01)</name>
    <name type="common">Microsporidian parasite</name>
    <name type="synonym">Nosema ceranae</name>
    <dbReference type="NCBI Taxonomy" id="578460"/>
    <lineage>
        <taxon>Eukaryota</taxon>
        <taxon>Fungi</taxon>
        <taxon>Fungi incertae sedis</taxon>
        <taxon>Microsporidia</taxon>
        <taxon>Nosematidae</taxon>
        <taxon>Vairimorpha</taxon>
    </lineage>
</organism>
<evidence type="ECO:0000313" key="3">
    <source>
        <dbReference type="Proteomes" id="UP000009082"/>
    </source>
</evidence>
<dbReference type="AlphaFoldDB" id="C4VAZ6"/>
<dbReference type="EMBL" id="ACOL01000346">
    <property type="protein sequence ID" value="EEQ81604.1"/>
    <property type="molecule type" value="Genomic_DNA"/>
</dbReference>
<keyword evidence="1" id="KW-0812">Transmembrane</keyword>
<feature type="transmembrane region" description="Helical" evidence="1">
    <location>
        <begin position="165"/>
        <end position="186"/>
    </location>
</feature>
<reference evidence="2 3" key="1">
    <citation type="journal article" date="2009" name="PLoS Pathog.">
        <title>Genomic analyses of the microsporidian Nosema ceranae, an emergent pathogen of honey bees.</title>
        <authorList>
            <person name="Cornman R.S."/>
            <person name="Chen Y.P."/>
            <person name="Schatz M.C."/>
            <person name="Street C."/>
            <person name="Zhao Y."/>
            <person name="Desany B."/>
            <person name="Egholm M."/>
            <person name="Hutchison S."/>
            <person name="Pettis J.S."/>
            <person name="Lipkin W.I."/>
            <person name="Evans J.D."/>
        </authorList>
    </citation>
    <scope>NUCLEOTIDE SEQUENCE [LARGE SCALE GENOMIC DNA]</scope>
    <source>
        <strain evidence="2 3">BRL01</strain>
    </source>
</reference>
<accession>C4VAZ6</accession>
<dbReference type="InParanoid" id="C4VAZ6"/>
<evidence type="ECO:0000256" key="1">
    <source>
        <dbReference type="SAM" id="Phobius"/>
    </source>
</evidence>
<gene>
    <name evidence="2" type="ORF">NCER_101905</name>
</gene>
<comment type="caution">
    <text evidence="2">The sequence shown here is derived from an EMBL/GenBank/DDBJ whole genome shotgun (WGS) entry which is preliminary data.</text>
</comment>